<evidence type="ECO:0000256" key="1">
    <source>
        <dbReference type="SAM" id="MobiDB-lite"/>
    </source>
</evidence>
<feature type="region of interest" description="Disordered" evidence="1">
    <location>
        <begin position="104"/>
        <end position="127"/>
    </location>
</feature>
<feature type="domain" description="Phosphatidic acid phosphatase type 2/haloperoxidase" evidence="2">
    <location>
        <begin position="72"/>
        <end position="186"/>
    </location>
</feature>
<gene>
    <name evidence="3" type="ORF">AVT10_12465</name>
</gene>
<dbReference type="InterPro" id="IPR036938">
    <property type="entry name" value="PAP2/HPO_sf"/>
</dbReference>
<dbReference type="EMBL" id="LQQO01000008">
    <property type="protein sequence ID" value="KZE16303.1"/>
    <property type="molecule type" value="Genomic_DNA"/>
</dbReference>
<dbReference type="Pfam" id="PF01569">
    <property type="entry name" value="PAP2"/>
    <property type="match status" value="1"/>
</dbReference>
<feature type="compositionally biased region" description="Basic and acidic residues" evidence="1">
    <location>
        <begin position="104"/>
        <end position="119"/>
    </location>
</feature>
<reference evidence="4" key="1">
    <citation type="submission" date="2016-01" db="EMBL/GenBank/DDBJ databases">
        <title>Draft genome of Chromobacterium sp. F49.</title>
        <authorList>
            <person name="Hong K.W."/>
        </authorList>
    </citation>
    <scope>NUCLEOTIDE SEQUENCE [LARGE SCALE GENOMIC DNA]</scope>
    <source>
        <strain evidence="4">CN3</strain>
    </source>
</reference>
<dbReference type="InterPro" id="IPR000326">
    <property type="entry name" value="PAP2/HPO"/>
</dbReference>
<dbReference type="PANTHER" id="PTHR14969">
    <property type="entry name" value="SPHINGOSINE-1-PHOSPHATE PHOSPHOHYDROLASE"/>
    <property type="match status" value="1"/>
</dbReference>
<keyword evidence="4" id="KW-1185">Reference proteome</keyword>
<proteinExistence type="predicted"/>
<dbReference type="SUPFAM" id="SSF48317">
    <property type="entry name" value="Acid phosphatase/Vanadium-dependent haloperoxidase"/>
    <property type="match status" value="1"/>
</dbReference>
<protein>
    <recommendedName>
        <fullName evidence="2">Phosphatidic acid phosphatase type 2/haloperoxidase domain-containing protein</fullName>
    </recommendedName>
</protein>
<evidence type="ECO:0000259" key="2">
    <source>
        <dbReference type="SMART" id="SM00014"/>
    </source>
</evidence>
<evidence type="ECO:0000313" key="4">
    <source>
        <dbReference type="Proteomes" id="UP000076609"/>
    </source>
</evidence>
<accession>A0ABR5YDP3</accession>
<organism evidence="3 4">
    <name type="scientific">Sphingomonas hankookensis</name>
    <dbReference type="NCBI Taxonomy" id="563996"/>
    <lineage>
        <taxon>Bacteria</taxon>
        <taxon>Pseudomonadati</taxon>
        <taxon>Pseudomonadota</taxon>
        <taxon>Alphaproteobacteria</taxon>
        <taxon>Sphingomonadales</taxon>
        <taxon>Sphingomonadaceae</taxon>
        <taxon>Sphingomonas</taxon>
    </lineage>
</organism>
<dbReference type="RefSeq" id="WP_066689469.1">
    <property type="nucleotide sequence ID" value="NZ_CP117025.1"/>
</dbReference>
<name>A0ABR5YDP3_9SPHN</name>
<dbReference type="Proteomes" id="UP000076609">
    <property type="component" value="Unassembled WGS sequence"/>
</dbReference>
<comment type="caution">
    <text evidence="3">The sequence shown here is derived from an EMBL/GenBank/DDBJ whole genome shotgun (WGS) entry which is preliminary data.</text>
</comment>
<dbReference type="SMART" id="SM00014">
    <property type="entry name" value="acidPPc"/>
    <property type="match status" value="1"/>
</dbReference>
<dbReference type="PANTHER" id="PTHR14969:SF13">
    <property type="entry name" value="AT30094P"/>
    <property type="match status" value="1"/>
</dbReference>
<sequence>MGKKKKAKRGAKQLVDADIDLGHGVAAELRHHPVVKVAGTLSEVADQPPMVAINLSTIAAGLIAQDARLTRTGIRMLMAHGLATLAKSAIKHNVDRARPKLFASREAHRPKPGDHDEGPHNSFPSGHTAGAVAVARAVAREYPQAAVPVHAAAATIAAIQVPRGTHFPIDVVAGAVIGWAAEAIVARVMPEAGS</sequence>
<evidence type="ECO:0000313" key="3">
    <source>
        <dbReference type="EMBL" id="KZE16303.1"/>
    </source>
</evidence>
<dbReference type="Gene3D" id="1.20.144.10">
    <property type="entry name" value="Phosphatidic acid phosphatase type 2/haloperoxidase"/>
    <property type="match status" value="1"/>
</dbReference>